<evidence type="ECO:0000256" key="1">
    <source>
        <dbReference type="SAM" id="MobiDB-lite"/>
    </source>
</evidence>
<dbReference type="RefSeq" id="WP_316000709.1">
    <property type="nucleotide sequence ID" value="NZ_JAWDIU010000001.1"/>
</dbReference>
<comment type="caution">
    <text evidence="3">The sequence shown here is derived from an EMBL/GenBank/DDBJ whole genome shotgun (WGS) entry which is preliminary data.</text>
</comment>
<gene>
    <name evidence="3" type="ORF">RWH43_03850</name>
</gene>
<dbReference type="PROSITE" id="PS51257">
    <property type="entry name" value="PROKAR_LIPOPROTEIN"/>
    <property type="match status" value="1"/>
</dbReference>
<keyword evidence="2" id="KW-0732">Signal</keyword>
<evidence type="ECO:0000313" key="4">
    <source>
        <dbReference type="Proteomes" id="UP001256673"/>
    </source>
</evidence>
<feature type="chain" id="PRO_5047179856" description="Lipoprotein" evidence="2">
    <location>
        <begin position="29"/>
        <end position="243"/>
    </location>
</feature>
<feature type="region of interest" description="Disordered" evidence="1">
    <location>
        <begin position="28"/>
        <end position="49"/>
    </location>
</feature>
<name>A0ABU3RSP5_9MICO</name>
<evidence type="ECO:0008006" key="5">
    <source>
        <dbReference type="Google" id="ProtNLM"/>
    </source>
</evidence>
<protein>
    <recommendedName>
        <fullName evidence="5">Lipoprotein</fullName>
    </recommendedName>
</protein>
<accession>A0ABU3RSP5</accession>
<feature type="compositionally biased region" description="Polar residues" evidence="1">
    <location>
        <begin position="30"/>
        <end position="42"/>
    </location>
</feature>
<proteinExistence type="predicted"/>
<sequence>MSPHRLTLIAAIGAGLLAAGALTGCATAASTQGSTPASSSTPDAGGTASADSIQVGWLEGGAAIALVTLGSSSCPPVAEGEPSVEGTTLTVVLADSPRTTCTRDMAPRATLVSVPTGVDPTAGLAVRVTGAAEGAAMLPGLAAASASPEQFTSSAGWVGRDLLAVLTYGSSGCPPVVESVTAAGSELSVQFATPPADRICTMDLAPRVTVADVTGVAGPDVTSVALSGGGVEAPEPIAILGSR</sequence>
<dbReference type="Proteomes" id="UP001256673">
    <property type="component" value="Unassembled WGS sequence"/>
</dbReference>
<keyword evidence="4" id="KW-1185">Reference proteome</keyword>
<evidence type="ECO:0000313" key="3">
    <source>
        <dbReference type="EMBL" id="MDU0325886.1"/>
    </source>
</evidence>
<organism evidence="3 4">
    <name type="scientific">Microbacterium algihabitans</name>
    <dbReference type="NCBI Taxonomy" id="3075992"/>
    <lineage>
        <taxon>Bacteria</taxon>
        <taxon>Bacillati</taxon>
        <taxon>Actinomycetota</taxon>
        <taxon>Actinomycetes</taxon>
        <taxon>Micrococcales</taxon>
        <taxon>Microbacteriaceae</taxon>
        <taxon>Microbacterium</taxon>
    </lineage>
</organism>
<reference evidence="3 4" key="1">
    <citation type="submission" date="2023-09" db="EMBL/GenBank/DDBJ databases">
        <title>Microbacterium fusihabitans sp. nov., Microbacterium phycihabitans sp. nov., and Microbacterium cervinum sp. nov., isolated from dried seaweeds of beach.</title>
        <authorList>
            <person name="Lee S.D."/>
        </authorList>
    </citation>
    <scope>NUCLEOTIDE SEQUENCE [LARGE SCALE GENOMIC DNA]</scope>
    <source>
        <strain evidence="3 4">KSW2-21</strain>
    </source>
</reference>
<feature type="signal peptide" evidence="2">
    <location>
        <begin position="1"/>
        <end position="28"/>
    </location>
</feature>
<dbReference type="EMBL" id="JAWDIU010000001">
    <property type="protein sequence ID" value="MDU0325886.1"/>
    <property type="molecule type" value="Genomic_DNA"/>
</dbReference>
<evidence type="ECO:0000256" key="2">
    <source>
        <dbReference type="SAM" id="SignalP"/>
    </source>
</evidence>